<evidence type="ECO:0000256" key="1">
    <source>
        <dbReference type="ARBA" id="ARBA00023015"/>
    </source>
</evidence>
<dbReference type="InterPro" id="IPR036286">
    <property type="entry name" value="LexA/Signal_pep-like_sf"/>
</dbReference>
<reference evidence="5 6" key="1">
    <citation type="submission" date="2020-07" db="EMBL/GenBank/DDBJ databases">
        <title>MOT database genomes.</title>
        <authorList>
            <person name="Joseph S."/>
            <person name="Aduse-Opoku J."/>
            <person name="Hashim A."/>
            <person name="Wade W."/>
            <person name="Curtis M."/>
        </authorList>
    </citation>
    <scope>NUCLEOTIDE SEQUENCE [LARGE SCALE GENOMIC DNA]</scope>
    <source>
        <strain evidence="5 6">STR</strain>
    </source>
</reference>
<dbReference type="AlphaFoldDB" id="A0A7Z0M5Y1"/>
<keyword evidence="3" id="KW-0804">Transcription</keyword>
<proteinExistence type="predicted"/>
<feature type="domain" description="HTH cro/C1-type" evidence="4">
    <location>
        <begin position="37"/>
        <end position="73"/>
    </location>
</feature>
<dbReference type="InterPro" id="IPR010982">
    <property type="entry name" value="Lambda_DNA-bd_dom_sf"/>
</dbReference>
<sequence>MAKSSPQDLLNRKLFSHNLNKYMSARGVRQIDLHNSTGIPKSTITGYVKGTSLPTAGNLQKMADFLNIRKSQLDPRFVDNIPHEVMKLSGQVGTFSNTSTSSPTPSDLNQLDQKLTADNRQKWVQYGHSLLEEQETAVEELGITYDVETVSSLAAGLGFSYDDDDKTTVQVTNEPPRHDIASIVDGDSMLPNYHDGDVVYLIDKGISNYSGQVCAVVVNDKTYLKRVYTEPHALRLVSINPKYSDIVIDFPPTEDTHIKIFSVIGSDRVI</sequence>
<keyword evidence="2" id="KW-0238">DNA-binding</keyword>
<evidence type="ECO:0000256" key="3">
    <source>
        <dbReference type="ARBA" id="ARBA00023163"/>
    </source>
</evidence>
<dbReference type="InterPro" id="IPR039418">
    <property type="entry name" value="LexA-like"/>
</dbReference>
<organism evidence="5 6">
    <name type="scientific">Streptococcus danieliae</name>
    <dbReference type="NCBI Taxonomy" id="747656"/>
    <lineage>
        <taxon>Bacteria</taxon>
        <taxon>Bacillati</taxon>
        <taxon>Bacillota</taxon>
        <taxon>Bacilli</taxon>
        <taxon>Lactobacillales</taxon>
        <taxon>Streptococcaceae</taxon>
        <taxon>Streptococcus</taxon>
    </lineage>
</organism>
<dbReference type="SMART" id="SM00530">
    <property type="entry name" value="HTH_XRE"/>
    <property type="match status" value="1"/>
</dbReference>
<dbReference type="Gene3D" id="2.10.109.10">
    <property type="entry name" value="Umud Fragment, subunit A"/>
    <property type="match status" value="1"/>
</dbReference>
<dbReference type="Pfam" id="PF13443">
    <property type="entry name" value="HTH_26"/>
    <property type="match status" value="1"/>
</dbReference>
<dbReference type="PANTHER" id="PTHR40661:SF1">
    <property type="entry name" value="HTH CRO_C1-TYPE DOMAIN-CONTAINING PROTEIN"/>
    <property type="match status" value="1"/>
</dbReference>
<dbReference type="CDD" id="cd00093">
    <property type="entry name" value="HTH_XRE"/>
    <property type="match status" value="1"/>
</dbReference>
<dbReference type="PANTHER" id="PTHR40661">
    <property type="match status" value="1"/>
</dbReference>
<dbReference type="PROSITE" id="PS50943">
    <property type="entry name" value="HTH_CROC1"/>
    <property type="match status" value="1"/>
</dbReference>
<evidence type="ECO:0000256" key="2">
    <source>
        <dbReference type="ARBA" id="ARBA00023125"/>
    </source>
</evidence>
<gene>
    <name evidence="5" type="ORF">HZY94_03910</name>
</gene>
<keyword evidence="1" id="KW-0805">Transcription regulation</keyword>
<dbReference type="SUPFAM" id="SSF47413">
    <property type="entry name" value="lambda repressor-like DNA-binding domains"/>
    <property type="match status" value="1"/>
</dbReference>
<name>A0A7Z0M5Y1_9STRE</name>
<dbReference type="GO" id="GO:0003677">
    <property type="term" value="F:DNA binding"/>
    <property type="evidence" value="ECO:0007669"/>
    <property type="project" value="UniProtKB-KW"/>
</dbReference>
<dbReference type="InterPro" id="IPR015927">
    <property type="entry name" value="Peptidase_S24_S26A/B/C"/>
</dbReference>
<dbReference type="EMBL" id="JACBXX010000100">
    <property type="protein sequence ID" value="NYS96326.1"/>
    <property type="molecule type" value="Genomic_DNA"/>
</dbReference>
<dbReference type="Pfam" id="PF00717">
    <property type="entry name" value="Peptidase_S24"/>
    <property type="match status" value="1"/>
</dbReference>
<dbReference type="Gene3D" id="1.10.260.40">
    <property type="entry name" value="lambda repressor-like DNA-binding domains"/>
    <property type="match status" value="1"/>
</dbReference>
<evidence type="ECO:0000259" key="4">
    <source>
        <dbReference type="PROSITE" id="PS50943"/>
    </source>
</evidence>
<evidence type="ECO:0000313" key="5">
    <source>
        <dbReference type="EMBL" id="NYS96326.1"/>
    </source>
</evidence>
<protein>
    <submittedName>
        <fullName evidence="5">Helix-turn-helix domain-containing protein</fullName>
    </submittedName>
</protein>
<dbReference type="CDD" id="cd06529">
    <property type="entry name" value="S24_LexA-like"/>
    <property type="match status" value="1"/>
</dbReference>
<dbReference type="InterPro" id="IPR001387">
    <property type="entry name" value="Cro/C1-type_HTH"/>
</dbReference>
<accession>A0A7Z0M5Y1</accession>
<dbReference type="SUPFAM" id="SSF51306">
    <property type="entry name" value="LexA/Signal peptidase"/>
    <property type="match status" value="1"/>
</dbReference>
<dbReference type="Proteomes" id="UP000589521">
    <property type="component" value="Unassembled WGS sequence"/>
</dbReference>
<comment type="caution">
    <text evidence="5">The sequence shown here is derived from an EMBL/GenBank/DDBJ whole genome shotgun (WGS) entry which is preliminary data.</text>
</comment>
<evidence type="ECO:0000313" key="6">
    <source>
        <dbReference type="Proteomes" id="UP000589521"/>
    </source>
</evidence>